<protein>
    <submittedName>
        <fullName evidence="2">3-oxoacyl-[acyl-carrier-protein] reductase</fullName>
    </submittedName>
</protein>
<dbReference type="CDD" id="cd05233">
    <property type="entry name" value="SDR_c"/>
    <property type="match status" value="1"/>
</dbReference>
<dbReference type="RefSeq" id="WP_088751332.1">
    <property type="nucleotide sequence ID" value="NZ_NJGU01000006.1"/>
</dbReference>
<dbReference type="InterPro" id="IPR002347">
    <property type="entry name" value="SDR_fam"/>
</dbReference>
<dbReference type="PRINTS" id="PR00081">
    <property type="entry name" value="GDHRDH"/>
</dbReference>
<reference evidence="2 3" key="1">
    <citation type="submission" date="2017-06" db="EMBL/GenBank/DDBJ databases">
        <title>Herbaspirillum phytohormonus sp. nov., isolated from the root nodule of Robinia pseudoacacia in lead-zinc mine.</title>
        <authorList>
            <person name="Fan M."/>
            <person name="Lin Y."/>
        </authorList>
    </citation>
    <scope>NUCLEOTIDE SEQUENCE [LARGE SCALE GENOMIC DNA]</scope>
    <source>
        <strain evidence="2 3">HZ10</strain>
    </source>
</reference>
<dbReference type="GO" id="GO:0016616">
    <property type="term" value="F:oxidoreductase activity, acting on the CH-OH group of donors, NAD or NADP as acceptor"/>
    <property type="evidence" value="ECO:0007669"/>
    <property type="project" value="TreeGrafter"/>
</dbReference>
<sequence>MDLNLKDKKVIVTAGAQGIGLAITAAFVEAGAQVHICDVSDEFLNAAREQFNNAPVSYSHTDVTDEKQVDAMFAELSKKWDGRLDVLVNNAGIAGPTARVEDVDLPAWDQTIAVNLTGPFLCARRAVPMLKKNGGGSVVNISSVAGRLGFAQRTPYSASKYGIIGLTESWAIELGPDNIRVNAVLPGVVAGARQERVIAAKAASYGIDHEEMRERVLSKVSMRQMVTAEDIANQIIFICSPAGASISGRSLSVCGNVETLS</sequence>
<dbReference type="NCBIfam" id="NF009466">
    <property type="entry name" value="PRK12826.1-2"/>
    <property type="match status" value="1"/>
</dbReference>
<dbReference type="Pfam" id="PF13561">
    <property type="entry name" value="adh_short_C2"/>
    <property type="match status" value="1"/>
</dbReference>
<dbReference type="PROSITE" id="PS00061">
    <property type="entry name" value="ADH_SHORT"/>
    <property type="match status" value="1"/>
</dbReference>
<dbReference type="Proteomes" id="UP000197596">
    <property type="component" value="Unassembled WGS sequence"/>
</dbReference>
<dbReference type="FunFam" id="3.40.50.720:FF:000084">
    <property type="entry name" value="Short-chain dehydrogenase reductase"/>
    <property type="match status" value="1"/>
</dbReference>
<proteinExistence type="inferred from homology"/>
<dbReference type="PRINTS" id="PR00080">
    <property type="entry name" value="SDRFAMILY"/>
</dbReference>
<dbReference type="Gene3D" id="3.40.50.720">
    <property type="entry name" value="NAD(P)-binding Rossmann-like Domain"/>
    <property type="match status" value="1"/>
</dbReference>
<gene>
    <name evidence="2" type="ORF">CEJ42_12905</name>
</gene>
<evidence type="ECO:0000313" key="3">
    <source>
        <dbReference type="Proteomes" id="UP000197596"/>
    </source>
</evidence>
<dbReference type="EMBL" id="NJGU01000006">
    <property type="protein sequence ID" value="OWY28861.1"/>
    <property type="molecule type" value="Genomic_DNA"/>
</dbReference>
<evidence type="ECO:0000313" key="2">
    <source>
        <dbReference type="EMBL" id="OWY28861.1"/>
    </source>
</evidence>
<dbReference type="AlphaFoldDB" id="A0A246WR33"/>
<comment type="similarity">
    <text evidence="1">Belongs to the short-chain dehydrogenases/reductases (SDR) family.</text>
</comment>
<dbReference type="PANTHER" id="PTHR42760">
    <property type="entry name" value="SHORT-CHAIN DEHYDROGENASES/REDUCTASES FAMILY MEMBER"/>
    <property type="match status" value="1"/>
</dbReference>
<dbReference type="SUPFAM" id="SSF51735">
    <property type="entry name" value="NAD(P)-binding Rossmann-fold domains"/>
    <property type="match status" value="1"/>
</dbReference>
<name>A0A246WR33_9BURK</name>
<organism evidence="2 3">
    <name type="scientific">Herbaspirillum robiniae</name>
    <dbReference type="NCBI Taxonomy" id="2014887"/>
    <lineage>
        <taxon>Bacteria</taxon>
        <taxon>Pseudomonadati</taxon>
        <taxon>Pseudomonadota</taxon>
        <taxon>Betaproteobacteria</taxon>
        <taxon>Burkholderiales</taxon>
        <taxon>Oxalobacteraceae</taxon>
        <taxon>Herbaspirillum</taxon>
    </lineage>
</organism>
<dbReference type="InterPro" id="IPR020904">
    <property type="entry name" value="Sc_DH/Rdtase_CS"/>
</dbReference>
<dbReference type="InterPro" id="IPR036291">
    <property type="entry name" value="NAD(P)-bd_dom_sf"/>
</dbReference>
<evidence type="ECO:0000256" key="1">
    <source>
        <dbReference type="ARBA" id="ARBA00006484"/>
    </source>
</evidence>
<comment type="caution">
    <text evidence="2">The sequence shown here is derived from an EMBL/GenBank/DDBJ whole genome shotgun (WGS) entry which is preliminary data.</text>
</comment>
<accession>A0A246WR33</accession>